<dbReference type="InterPro" id="IPR028075">
    <property type="entry name" value="DUF4467"/>
</dbReference>
<feature type="domain" description="DUF4467" evidence="1">
    <location>
        <begin position="24"/>
        <end position="117"/>
    </location>
</feature>
<dbReference type="Gene3D" id="3.10.450.560">
    <property type="match status" value="1"/>
</dbReference>
<name>A0A4Q9WCD8_STALU</name>
<comment type="caution">
    <text evidence="2">The sequence shown here is derived from an EMBL/GenBank/DDBJ whole genome shotgun (WGS) entry which is preliminary data.</text>
</comment>
<evidence type="ECO:0000313" key="2">
    <source>
        <dbReference type="EMBL" id="TBW73023.1"/>
    </source>
</evidence>
<proteinExistence type="predicted"/>
<keyword evidence="2" id="KW-0449">Lipoprotein</keyword>
<dbReference type="PROSITE" id="PS51257">
    <property type="entry name" value="PROKAR_LIPOPROTEIN"/>
    <property type="match status" value="1"/>
</dbReference>
<protein>
    <submittedName>
        <fullName evidence="2">Cystatin-like fold lipoprotein</fullName>
    </submittedName>
</protein>
<reference evidence="2 3" key="1">
    <citation type="journal article" date="2019" name="Sci. Transl. Med.">
        <title>Quorum sensing between bacterial species on the skin protects against epidermal injury in atopic dermatitis.</title>
        <authorList>
            <person name="Williams M.R."/>
        </authorList>
    </citation>
    <scope>NUCLEOTIDE SEQUENCE [LARGE SCALE GENOMIC DNA]</scope>
    <source>
        <strain evidence="2 3">E7</strain>
    </source>
</reference>
<evidence type="ECO:0000259" key="1">
    <source>
        <dbReference type="Pfam" id="PF14729"/>
    </source>
</evidence>
<organism evidence="2 3">
    <name type="scientific">Staphylococcus lugdunensis</name>
    <dbReference type="NCBI Taxonomy" id="28035"/>
    <lineage>
        <taxon>Bacteria</taxon>
        <taxon>Bacillati</taxon>
        <taxon>Bacillota</taxon>
        <taxon>Bacilli</taxon>
        <taxon>Bacillales</taxon>
        <taxon>Staphylococcaceae</taxon>
        <taxon>Staphylococcus</taxon>
    </lineage>
</organism>
<dbReference type="RefSeq" id="WP_002492881.1">
    <property type="nucleotide sequence ID" value="NZ_AP021848.1"/>
</dbReference>
<gene>
    <name evidence="2" type="ORF">EQ812_04045</name>
</gene>
<dbReference type="Proteomes" id="UP000293637">
    <property type="component" value="Unassembled WGS sequence"/>
</dbReference>
<accession>A0A4Q9WCD8</accession>
<dbReference type="AlphaFoldDB" id="A0A4Q9WCD8"/>
<dbReference type="EMBL" id="SCHB01000002">
    <property type="protein sequence ID" value="TBW73023.1"/>
    <property type="molecule type" value="Genomic_DNA"/>
</dbReference>
<dbReference type="GeneID" id="58090233"/>
<dbReference type="Pfam" id="PF14729">
    <property type="entry name" value="DUF4467"/>
    <property type="match status" value="1"/>
</dbReference>
<evidence type="ECO:0000313" key="3">
    <source>
        <dbReference type="Proteomes" id="UP000293637"/>
    </source>
</evidence>
<sequence length="123" mass="14393">MKRIITVLLLFAIVLAGCGKGDKYDKDIDKVYKKQEETNKMLPAFGLKVDKKVDRNDSNTYVYKDGKVFVIGVQLSKKVEELNYFTYKMKNDKPELDMDENPLKYKKSHKADYEEENVEVKEK</sequence>